<reference evidence="1" key="1">
    <citation type="submission" date="2021-01" db="EMBL/GenBank/DDBJ databases">
        <authorList>
            <consortium name="Genoscope - CEA"/>
            <person name="William W."/>
        </authorList>
    </citation>
    <scope>NUCLEOTIDE SEQUENCE</scope>
</reference>
<dbReference type="AlphaFoldDB" id="A0A8S1NWM6"/>
<gene>
    <name evidence="1" type="ORF">PSON_ATCC_30995.1.T0570300</name>
</gene>
<keyword evidence="2" id="KW-1185">Reference proteome</keyword>
<comment type="caution">
    <text evidence="1">The sequence shown here is derived from an EMBL/GenBank/DDBJ whole genome shotgun (WGS) entry which is preliminary data.</text>
</comment>
<name>A0A8S1NWM6_9CILI</name>
<proteinExistence type="predicted"/>
<evidence type="ECO:0000313" key="1">
    <source>
        <dbReference type="EMBL" id="CAD8091494.1"/>
    </source>
</evidence>
<organism evidence="1 2">
    <name type="scientific">Paramecium sonneborni</name>
    <dbReference type="NCBI Taxonomy" id="65129"/>
    <lineage>
        <taxon>Eukaryota</taxon>
        <taxon>Sar</taxon>
        <taxon>Alveolata</taxon>
        <taxon>Ciliophora</taxon>
        <taxon>Intramacronucleata</taxon>
        <taxon>Oligohymenophorea</taxon>
        <taxon>Peniculida</taxon>
        <taxon>Parameciidae</taxon>
        <taxon>Paramecium</taxon>
    </lineage>
</organism>
<sequence length="58" mass="7155">MKFVPYRTNIKRIELTRFQIIEFTVVIWTLQDIWRFLTIVFKYLMMNILNEGVKDSQL</sequence>
<protein>
    <submittedName>
        <fullName evidence="1">Uncharacterized protein</fullName>
    </submittedName>
</protein>
<accession>A0A8S1NWM6</accession>
<evidence type="ECO:0000313" key="2">
    <source>
        <dbReference type="Proteomes" id="UP000692954"/>
    </source>
</evidence>
<dbReference type="EMBL" id="CAJJDN010000057">
    <property type="protein sequence ID" value="CAD8091494.1"/>
    <property type="molecule type" value="Genomic_DNA"/>
</dbReference>
<dbReference type="Proteomes" id="UP000692954">
    <property type="component" value="Unassembled WGS sequence"/>
</dbReference>